<keyword evidence="9" id="KW-1185">Reference proteome</keyword>
<dbReference type="HAMAP" id="MF_01367">
    <property type="entry name" value="Ribosomal_uL14"/>
    <property type="match status" value="1"/>
</dbReference>
<dbReference type="GO" id="GO:0022625">
    <property type="term" value="C:cytosolic large ribosomal subunit"/>
    <property type="evidence" value="ECO:0007669"/>
    <property type="project" value="TreeGrafter"/>
</dbReference>
<evidence type="ECO:0000256" key="6">
    <source>
        <dbReference type="RuleBase" id="RU003949"/>
    </source>
</evidence>
<dbReference type="InterPro" id="IPR000218">
    <property type="entry name" value="Ribosomal_uL14"/>
</dbReference>
<dbReference type="PANTHER" id="PTHR11761">
    <property type="entry name" value="50S/60S RIBOSOMAL PROTEIN L14/L23"/>
    <property type="match status" value="1"/>
</dbReference>
<keyword evidence="3 6" id="KW-0687">Ribonucleoprotein</keyword>
<dbReference type="EMBL" id="ASGP02000004">
    <property type="protein sequence ID" value="KAH9512097.1"/>
    <property type="molecule type" value="Genomic_DNA"/>
</dbReference>
<comment type="similarity">
    <text evidence="1 6">Belongs to the universal ribosomal protein uL14 family.</text>
</comment>
<evidence type="ECO:0000313" key="9">
    <source>
        <dbReference type="Proteomes" id="UP000790347"/>
    </source>
</evidence>
<dbReference type="GO" id="GO:0006412">
    <property type="term" value="P:translation"/>
    <property type="evidence" value="ECO:0007669"/>
    <property type="project" value="InterPro"/>
</dbReference>
<evidence type="ECO:0000256" key="2">
    <source>
        <dbReference type="ARBA" id="ARBA00022980"/>
    </source>
</evidence>
<protein>
    <recommendedName>
        <fullName evidence="4">Large ribosomal subunit protein uL14</fullName>
    </recommendedName>
    <alternativeName>
        <fullName evidence="5">60S ribosomal protein L23</fullName>
    </alternativeName>
</protein>
<evidence type="ECO:0000256" key="3">
    <source>
        <dbReference type="ARBA" id="ARBA00023274"/>
    </source>
</evidence>
<dbReference type="GO" id="GO:0030896">
    <property type="term" value="C:checkpoint clamp complex"/>
    <property type="evidence" value="ECO:0007669"/>
    <property type="project" value="InterPro"/>
</dbReference>
<evidence type="ECO:0000256" key="5">
    <source>
        <dbReference type="ARBA" id="ARBA00035326"/>
    </source>
</evidence>
<proteinExistence type="inferred from homology"/>
<dbReference type="Gene3D" id="3.70.10.10">
    <property type="match status" value="1"/>
</dbReference>
<dbReference type="InterPro" id="IPR036853">
    <property type="entry name" value="Ribosomal_uL14_sf"/>
</dbReference>
<evidence type="ECO:0000313" key="7">
    <source>
        <dbReference type="EMBL" id="KAH7643169.1"/>
    </source>
</evidence>
<dbReference type="InterPro" id="IPR007150">
    <property type="entry name" value="HUS1/Mec3"/>
</dbReference>
<dbReference type="Proteomes" id="UP000828236">
    <property type="component" value="Unassembled WGS sequence"/>
</dbReference>
<dbReference type="GO" id="GO:0070180">
    <property type="term" value="F:large ribosomal subunit rRNA binding"/>
    <property type="evidence" value="ECO:0007669"/>
    <property type="project" value="TreeGrafter"/>
</dbReference>
<dbReference type="AlphaFoldDB" id="A0A922I096"/>
<reference evidence="7" key="3">
    <citation type="journal article" date="2021" name="World Allergy Organ. J.">
        <title>Chromosome-level assembly of Dermatophagoides farinae genome and transcriptome reveals two novel allergens Der f 37 and Der f 39.</title>
        <authorList>
            <person name="Chen J."/>
            <person name="Cai Z."/>
            <person name="Fan D."/>
            <person name="Hu J."/>
            <person name="Hou Y."/>
            <person name="He Y."/>
            <person name="Zhang Z."/>
            <person name="Zhao Z."/>
            <person name="Gao P."/>
            <person name="Hu W."/>
            <person name="Sun J."/>
            <person name="Li J."/>
            <person name="Ji K."/>
        </authorList>
    </citation>
    <scope>NUCLEOTIDE SEQUENCE</scope>
    <source>
        <strain evidence="7">JKM2019</strain>
    </source>
</reference>
<dbReference type="Pfam" id="PF04005">
    <property type="entry name" value="Hus1"/>
    <property type="match status" value="1"/>
</dbReference>
<dbReference type="SUPFAM" id="SSF50193">
    <property type="entry name" value="Ribosomal protein L14"/>
    <property type="match status" value="1"/>
</dbReference>
<dbReference type="GO" id="GO:0003735">
    <property type="term" value="F:structural constituent of ribosome"/>
    <property type="evidence" value="ECO:0007669"/>
    <property type="project" value="InterPro"/>
</dbReference>
<organism evidence="8 9">
    <name type="scientific">Dermatophagoides farinae</name>
    <name type="common">American house dust mite</name>
    <dbReference type="NCBI Taxonomy" id="6954"/>
    <lineage>
        <taxon>Eukaryota</taxon>
        <taxon>Metazoa</taxon>
        <taxon>Ecdysozoa</taxon>
        <taxon>Arthropoda</taxon>
        <taxon>Chelicerata</taxon>
        <taxon>Arachnida</taxon>
        <taxon>Acari</taxon>
        <taxon>Acariformes</taxon>
        <taxon>Sarcoptiformes</taxon>
        <taxon>Astigmata</taxon>
        <taxon>Psoroptidia</taxon>
        <taxon>Analgoidea</taxon>
        <taxon>Pyroglyphidae</taxon>
        <taxon>Dermatophagoidinae</taxon>
        <taxon>Dermatophagoides</taxon>
    </lineage>
</organism>
<evidence type="ECO:0000256" key="4">
    <source>
        <dbReference type="ARBA" id="ARBA00035199"/>
    </source>
</evidence>
<evidence type="ECO:0000256" key="1">
    <source>
        <dbReference type="ARBA" id="ARBA00010745"/>
    </source>
</evidence>
<sequence>MKFRAITRRYEAINAINRSILAAAKLTEFLVFRIDSDTINLIPDTSSPTNHVSIRFVWNRTLLFDDYSFKGLNNDHNVIYFYLYSNSIIDIINAIHTNVQFLKIKLTTNNQQKPILQFTSEKICRAESEQQTIKNQVLVVIINQQSWSLYDEYTMNSKDISLNLPSFNQFAFDVAKLVNCSPFIRISAKYYYDDDENMTKAKLSMTGFVDSLQLGCRYEKLPITNESSMIDDDRRSLRNQSPQTNKIYVDIRKLNQFISAITMLQPTDGRGGTAGAKFRISLGLPVGAVMNCADNTGAKNLFVIAVNGIKGRLNRLPAAGAGDMFVATVKKGKPELRKKVMPAVVIRQRKPYRRKDGVFIYFEDNAGVIVNNKGEMKGSAITGPVAKECADLWPKIASNASSIQ</sequence>
<dbReference type="SMART" id="SM01374">
    <property type="entry name" value="Ribosomal_L14"/>
    <property type="match status" value="1"/>
</dbReference>
<dbReference type="Pfam" id="PF00238">
    <property type="entry name" value="Ribosomal_L14"/>
    <property type="match status" value="1"/>
</dbReference>
<dbReference type="CDD" id="cd00337">
    <property type="entry name" value="Ribosomal_uL14"/>
    <property type="match status" value="1"/>
</dbReference>
<gene>
    <name evidence="8" type="primary">RPL23</name>
    <name evidence="8" type="ORF">DERF_010504</name>
    <name evidence="7" type="ORF">HUG17_9860</name>
</gene>
<dbReference type="PROSITE" id="PS00049">
    <property type="entry name" value="RIBOSOMAL_L14"/>
    <property type="match status" value="1"/>
</dbReference>
<comment type="caution">
    <text evidence="8">The sequence shown here is derived from an EMBL/GenBank/DDBJ whole genome shotgun (WGS) entry which is preliminary data.</text>
</comment>
<reference evidence="8" key="4">
    <citation type="journal article" date="2022" name="Res Sq">
        <title>Comparative Genomics Reveals Insights into the Divergent Evolution of Astigmatic Mites and Household Pest Adaptations.</title>
        <authorList>
            <person name="Xiong Q."/>
            <person name="Wan A.T.-Y."/>
            <person name="Liu X.-Y."/>
            <person name="Fung C.S.-H."/>
            <person name="Xiao X."/>
            <person name="Malainual N."/>
            <person name="Hou J."/>
            <person name="Wang L."/>
            <person name="Wang M."/>
            <person name="Yang K."/>
            <person name="Cui Y."/>
            <person name="Leung E."/>
            <person name="Nong W."/>
            <person name="Shin S.-K."/>
            <person name="Au S."/>
            <person name="Jeong K.Y."/>
            <person name="Chew F.T."/>
            <person name="Hui J."/>
            <person name="Leung T.F."/>
            <person name="Tungtrongchitr A."/>
            <person name="Zhong N."/>
            <person name="Liu Z."/>
            <person name="Tsui S."/>
        </authorList>
    </citation>
    <scope>NUCLEOTIDE SEQUENCE</scope>
    <source>
        <strain evidence="8">Derf</strain>
        <tissue evidence="8">Whole organism</tissue>
    </source>
</reference>
<dbReference type="GO" id="GO:0000077">
    <property type="term" value="P:DNA damage checkpoint signaling"/>
    <property type="evidence" value="ECO:0007669"/>
    <property type="project" value="InterPro"/>
</dbReference>
<name>A0A922I096_DERFA</name>
<evidence type="ECO:0000313" key="8">
    <source>
        <dbReference type="EMBL" id="KAH9512097.1"/>
    </source>
</evidence>
<reference evidence="7" key="2">
    <citation type="submission" date="2020-06" db="EMBL/GenBank/DDBJ databases">
        <authorList>
            <person name="Ji K."/>
            <person name="Li J."/>
        </authorList>
    </citation>
    <scope>NUCLEOTIDE SEQUENCE</scope>
    <source>
        <strain evidence="7">JKM2019</strain>
        <tissue evidence="7">Whole body</tissue>
    </source>
</reference>
<dbReference type="FunFam" id="2.40.150.20:FF:000003">
    <property type="entry name" value="60S ribosomal protein L23"/>
    <property type="match status" value="1"/>
</dbReference>
<dbReference type="Gene3D" id="2.40.150.20">
    <property type="entry name" value="Ribosomal protein L14"/>
    <property type="match status" value="1"/>
</dbReference>
<dbReference type="EMBL" id="SDOV01000003">
    <property type="protein sequence ID" value="KAH7643169.1"/>
    <property type="molecule type" value="Genomic_DNA"/>
</dbReference>
<dbReference type="Proteomes" id="UP000790347">
    <property type="component" value="Unassembled WGS sequence"/>
</dbReference>
<reference evidence="8" key="1">
    <citation type="submission" date="2013-05" db="EMBL/GenBank/DDBJ databases">
        <authorList>
            <person name="Yim A.K.Y."/>
            <person name="Chan T.F."/>
            <person name="Ji K.M."/>
            <person name="Liu X.Y."/>
            <person name="Zhou J.W."/>
            <person name="Li R.Q."/>
            <person name="Yang K.Y."/>
            <person name="Li J."/>
            <person name="Li M."/>
            <person name="Law P.T.W."/>
            <person name="Wu Y.L."/>
            <person name="Cai Z.L."/>
            <person name="Qin H."/>
            <person name="Bao Y."/>
            <person name="Leung R.K.K."/>
            <person name="Ng P.K.S."/>
            <person name="Zou J."/>
            <person name="Zhong X.J."/>
            <person name="Ran P.X."/>
            <person name="Zhong N.S."/>
            <person name="Liu Z.G."/>
            <person name="Tsui S.K.W."/>
        </authorList>
    </citation>
    <scope>NUCLEOTIDE SEQUENCE</scope>
    <source>
        <strain evidence="8">Derf</strain>
        <tissue evidence="8">Whole organism</tissue>
    </source>
</reference>
<keyword evidence="2 6" id="KW-0689">Ribosomal protein</keyword>
<dbReference type="InterPro" id="IPR019972">
    <property type="entry name" value="Ribosomal_uL14_CS"/>
</dbReference>
<dbReference type="PANTHER" id="PTHR11761:SF8">
    <property type="entry name" value="LARGE RIBOSOMAL SUBUNIT PROTEIN UL14"/>
    <property type="match status" value="1"/>
</dbReference>
<accession>A0A922I096</accession>
<dbReference type="NCBIfam" id="NF006344">
    <property type="entry name" value="PRK08571.1"/>
    <property type="match status" value="1"/>
</dbReference>